<gene>
    <name evidence="8" type="ordered locus">SNE_A12640</name>
</gene>
<keyword evidence="3 6" id="KW-0812">Transmembrane</keyword>
<evidence type="ECO:0000256" key="2">
    <source>
        <dbReference type="ARBA" id="ARBA00022475"/>
    </source>
</evidence>
<feature type="transmembrane region" description="Helical" evidence="6">
    <location>
        <begin position="49"/>
        <end position="72"/>
    </location>
</feature>
<evidence type="ECO:0000256" key="1">
    <source>
        <dbReference type="ARBA" id="ARBA00004651"/>
    </source>
</evidence>
<dbReference type="AlphaFoldDB" id="F8L8K7"/>
<evidence type="ECO:0000259" key="7">
    <source>
        <dbReference type="Pfam" id="PF00892"/>
    </source>
</evidence>
<dbReference type="eggNOG" id="COG0697">
    <property type="taxonomic scope" value="Bacteria"/>
</dbReference>
<dbReference type="PANTHER" id="PTHR32322">
    <property type="entry name" value="INNER MEMBRANE TRANSPORTER"/>
    <property type="match status" value="1"/>
</dbReference>
<feature type="transmembrane region" description="Helical" evidence="6">
    <location>
        <begin position="145"/>
        <end position="163"/>
    </location>
</feature>
<evidence type="ECO:0000313" key="8">
    <source>
        <dbReference type="EMBL" id="CCB89141.1"/>
    </source>
</evidence>
<feature type="domain" description="EamA" evidence="7">
    <location>
        <begin position="20"/>
        <end position="161"/>
    </location>
</feature>
<proteinExistence type="predicted"/>
<feature type="transmembrane region" description="Helical" evidence="6">
    <location>
        <begin position="289"/>
        <end position="308"/>
    </location>
</feature>
<feature type="transmembrane region" description="Helical" evidence="6">
    <location>
        <begin position="84"/>
        <end position="107"/>
    </location>
</feature>
<feature type="transmembrane region" description="Helical" evidence="6">
    <location>
        <begin position="258"/>
        <end position="277"/>
    </location>
</feature>
<dbReference type="InterPro" id="IPR000620">
    <property type="entry name" value="EamA_dom"/>
</dbReference>
<keyword evidence="4 6" id="KW-1133">Transmembrane helix</keyword>
<feature type="domain" description="EamA" evidence="7">
    <location>
        <begin position="194"/>
        <end position="330"/>
    </location>
</feature>
<keyword evidence="2" id="KW-1003">Cell membrane</keyword>
<evidence type="ECO:0000256" key="4">
    <source>
        <dbReference type="ARBA" id="ARBA00022989"/>
    </source>
</evidence>
<accession>F8L8K7</accession>
<dbReference type="OrthoDB" id="505666at2"/>
<dbReference type="GO" id="GO:0005886">
    <property type="term" value="C:plasma membrane"/>
    <property type="evidence" value="ECO:0007669"/>
    <property type="project" value="UniProtKB-SubCell"/>
</dbReference>
<name>F8L8K7_SIMNZ</name>
<organism evidence="8 9">
    <name type="scientific">Simkania negevensis (strain ATCC VR-1471 / DSM 27360 / Z)</name>
    <dbReference type="NCBI Taxonomy" id="331113"/>
    <lineage>
        <taxon>Bacteria</taxon>
        <taxon>Pseudomonadati</taxon>
        <taxon>Chlamydiota</taxon>
        <taxon>Chlamydiia</taxon>
        <taxon>Parachlamydiales</taxon>
        <taxon>Simkaniaceae</taxon>
        <taxon>Simkania</taxon>
    </lineage>
</organism>
<dbReference type="Proteomes" id="UP000000496">
    <property type="component" value="Chromosome gsn.131"/>
</dbReference>
<dbReference type="InterPro" id="IPR050638">
    <property type="entry name" value="AA-Vitamin_Transporters"/>
</dbReference>
<dbReference type="RefSeq" id="WP_013943608.1">
    <property type="nucleotide sequence ID" value="NC_015713.1"/>
</dbReference>
<dbReference type="InterPro" id="IPR037185">
    <property type="entry name" value="EmrE-like"/>
</dbReference>
<reference key="1">
    <citation type="journal article" date="2011" name="Mol. Biol. Evol.">
        <title>Unity in variety -- the pan-genome of the Chlamydiae.</title>
        <authorList>
            <person name="Collingro A."/>
            <person name="Tischler P."/>
            <person name="Weinmaier T."/>
            <person name="Penz T."/>
            <person name="Heinz E."/>
            <person name="Brunham R.C."/>
            <person name="Read T.D."/>
            <person name="Bavoil P.M."/>
            <person name="Sachse K."/>
            <person name="Kahane S."/>
            <person name="Friedman M.G."/>
            <person name="Rattei T."/>
            <person name="Myers G.S.A."/>
            <person name="Horn M."/>
        </authorList>
    </citation>
    <scope>NUCLEOTIDE SEQUENCE</scope>
    <source>
        <strain>Z</strain>
    </source>
</reference>
<dbReference type="Pfam" id="PF00892">
    <property type="entry name" value="EamA"/>
    <property type="match status" value="2"/>
</dbReference>
<evidence type="ECO:0000313" key="9">
    <source>
        <dbReference type="Proteomes" id="UP000000496"/>
    </source>
</evidence>
<sequence>MSFPSISSKSQNFTLIWLWVSIVIFAASDAVVAKIGELGALHPTPNGQNPISFCNLFFAGNLLAGISLFIVYRKHWNPAELSQISLKLWICMFLLIILSGVLAPAFYFLALMLTEVNNVVLISTVEVPMTLLFAYIFFREKALPSAIIGALVAFGGIVLVFLIDQSPMENRMSTKMLDVGNPAMNHFLQTFPKSGEILTALATLLGIIAVQMSRSLLQTVSAGIFTVLRMVLGVAIFFTIAISVFGPHHFDDLFSPFLWGWMLIYGALIIVVGELTWFKGIKKATSTDISMATALTPVAGVIFAYLVLGEIPHKGQIIGGIVILLGIGISLFGELRKEGRKVKHERPTSFTGV</sequence>
<evidence type="ECO:0000256" key="6">
    <source>
        <dbReference type="SAM" id="Phobius"/>
    </source>
</evidence>
<reference evidence="8 9" key="2">
    <citation type="journal article" date="2011" name="Mol. Biol. Evol.">
        <title>Unity in variety--the pan-genome of the Chlamydiae.</title>
        <authorList>
            <person name="Collingro A."/>
            <person name="Tischler P."/>
            <person name="Weinmaier T."/>
            <person name="Penz T."/>
            <person name="Heinz E."/>
            <person name="Brunham R.C."/>
            <person name="Read T.D."/>
            <person name="Bavoil P.M."/>
            <person name="Sachse K."/>
            <person name="Kahane S."/>
            <person name="Friedman M.G."/>
            <person name="Rattei T."/>
            <person name="Myers G.S."/>
            <person name="Horn M."/>
        </authorList>
    </citation>
    <scope>NUCLEOTIDE SEQUENCE [LARGE SCALE GENOMIC DNA]</scope>
    <source>
        <strain evidence="9">ATCC VR-1471 / Z</strain>
    </source>
</reference>
<protein>
    <submittedName>
        <fullName evidence="8">Uncharacterized transporter sll1164</fullName>
    </submittedName>
</protein>
<feature type="transmembrane region" description="Helical" evidence="6">
    <location>
        <begin position="197"/>
        <end position="217"/>
    </location>
</feature>
<dbReference type="HOGENOM" id="CLU_067329_0_0_0"/>
<dbReference type="SUPFAM" id="SSF103481">
    <property type="entry name" value="Multidrug resistance efflux transporter EmrE"/>
    <property type="match status" value="2"/>
</dbReference>
<feature type="transmembrane region" description="Helical" evidence="6">
    <location>
        <begin position="314"/>
        <end position="333"/>
    </location>
</feature>
<dbReference type="STRING" id="331113.SNE_A12640"/>
<keyword evidence="9" id="KW-1185">Reference proteome</keyword>
<feature type="transmembrane region" description="Helical" evidence="6">
    <location>
        <begin position="224"/>
        <end position="246"/>
    </location>
</feature>
<evidence type="ECO:0000256" key="3">
    <source>
        <dbReference type="ARBA" id="ARBA00022692"/>
    </source>
</evidence>
<comment type="subcellular location">
    <subcellularLocation>
        <location evidence="1">Cell membrane</location>
        <topology evidence="1">Multi-pass membrane protein</topology>
    </subcellularLocation>
</comment>
<dbReference type="PANTHER" id="PTHR32322:SF18">
    <property type="entry name" value="S-ADENOSYLMETHIONINE_S-ADENOSYLHOMOCYSTEINE TRANSPORTER"/>
    <property type="match status" value="1"/>
</dbReference>
<keyword evidence="5 6" id="KW-0472">Membrane</keyword>
<dbReference type="EMBL" id="FR872582">
    <property type="protein sequence ID" value="CCB89141.1"/>
    <property type="molecule type" value="Genomic_DNA"/>
</dbReference>
<evidence type="ECO:0000256" key="5">
    <source>
        <dbReference type="ARBA" id="ARBA00023136"/>
    </source>
</evidence>
<feature type="transmembrane region" description="Helical" evidence="6">
    <location>
        <begin position="119"/>
        <end position="138"/>
    </location>
</feature>
<dbReference type="KEGG" id="sng:SNE_A12640"/>